<comment type="similarity">
    <text evidence="1">Belongs to the transferase hexapeptide repeat family.</text>
</comment>
<evidence type="ECO:0000256" key="2">
    <source>
        <dbReference type="ARBA" id="ARBA00022679"/>
    </source>
</evidence>
<proteinExistence type="inferred from homology"/>
<dbReference type="Proteomes" id="UP000258309">
    <property type="component" value="Unassembled WGS sequence"/>
</dbReference>
<name>A0A3E2HLF4_SCYLI</name>
<accession>A0A3E2HLF4</accession>
<feature type="non-terminal residue" evidence="5">
    <location>
        <position position="238"/>
    </location>
</feature>
<sequence length="238" mass="25743">MASNSPTSERQRGPRTEKNQDHIALLKDSNAPVPWSEEFEKMISGMSFDPRNSAEMLEHQLCIKRQLAKFNNPVVPDDEKDQKITLASLKAEKLAILKNMLGKIGDDFHMGGISPLFVVFGCNVRIGNDVSANRGLSIHDHGIVTIGHRVQIGPNVQIITEGHGVDVRSRREGLLYAEPITIGDDCWIGAGVIVLGGVNIGRGCTIGAGAVVSKDIPELSVAVGVPAKVIRRVEDPDK</sequence>
<dbReference type="PANTHER" id="PTHR23416:SF23">
    <property type="entry name" value="ACETYLTRANSFERASE C18B11.09C-RELATED"/>
    <property type="match status" value="1"/>
</dbReference>
<evidence type="ECO:0000256" key="1">
    <source>
        <dbReference type="ARBA" id="ARBA00007274"/>
    </source>
</evidence>
<reference evidence="5 6" key="1">
    <citation type="submission" date="2018-05" db="EMBL/GenBank/DDBJ databases">
        <title>Draft genome sequence of Scytalidium lignicola DSM 105466, a ubiquitous saprotrophic fungus.</title>
        <authorList>
            <person name="Buettner E."/>
            <person name="Gebauer A.M."/>
            <person name="Hofrichter M."/>
            <person name="Liers C."/>
            <person name="Kellner H."/>
        </authorList>
    </citation>
    <scope>NUCLEOTIDE SEQUENCE [LARGE SCALE GENOMIC DNA]</scope>
    <source>
        <strain evidence="5 6">DSM 105466</strain>
    </source>
</reference>
<feature type="non-terminal residue" evidence="5">
    <location>
        <position position="1"/>
    </location>
</feature>
<dbReference type="Pfam" id="PF00132">
    <property type="entry name" value="Hexapep"/>
    <property type="match status" value="1"/>
</dbReference>
<dbReference type="STRING" id="5539.A0A3E2HLF4"/>
<dbReference type="SUPFAM" id="SSF51161">
    <property type="entry name" value="Trimeric LpxA-like enzymes"/>
    <property type="match status" value="1"/>
</dbReference>
<feature type="domain" description="Maltose/galactoside acetyltransferase" evidence="4">
    <location>
        <begin position="39"/>
        <end position="106"/>
    </location>
</feature>
<feature type="compositionally biased region" description="Basic and acidic residues" evidence="3">
    <location>
        <begin position="9"/>
        <end position="23"/>
    </location>
</feature>
<feature type="region of interest" description="Disordered" evidence="3">
    <location>
        <begin position="1"/>
        <end position="23"/>
    </location>
</feature>
<protein>
    <recommendedName>
        <fullName evidence="4">Maltose/galactoside acetyltransferase domain-containing protein</fullName>
    </recommendedName>
</protein>
<organism evidence="5 6">
    <name type="scientific">Scytalidium lignicola</name>
    <name type="common">Hyphomycete</name>
    <dbReference type="NCBI Taxonomy" id="5539"/>
    <lineage>
        <taxon>Eukaryota</taxon>
        <taxon>Fungi</taxon>
        <taxon>Dikarya</taxon>
        <taxon>Ascomycota</taxon>
        <taxon>Pezizomycotina</taxon>
        <taxon>Leotiomycetes</taxon>
        <taxon>Leotiomycetes incertae sedis</taxon>
        <taxon>Scytalidium</taxon>
    </lineage>
</organism>
<keyword evidence="2" id="KW-0808">Transferase</keyword>
<dbReference type="InterPro" id="IPR051159">
    <property type="entry name" value="Hexapeptide_acetyltransf"/>
</dbReference>
<dbReference type="InterPro" id="IPR024688">
    <property type="entry name" value="Mac_dom"/>
</dbReference>
<dbReference type="OMA" id="KTYDHGK"/>
<dbReference type="GO" id="GO:0008374">
    <property type="term" value="F:O-acyltransferase activity"/>
    <property type="evidence" value="ECO:0007669"/>
    <property type="project" value="TreeGrafter"/>
</dbReference>
<dbReference type="PANTHER" id="PTHR23416">
    <property type="entry name" value="SIALIC ACID SYNTHASE-RELATED"/>
    <property type="match status" value="1"/>
</dbReference>
<dbReference type="CDD" id="cd03357">
    <property type="entry name" value="LbH_MAT_GAT"/>
    <property type="match status" value="1"/>
</dbReference>
<dbReference type="Pfam" id="PF12464">
    <property type="entry name" value="Mac"/>
    <property type="match status" value="1"/>
</dbReference>
<keyword evidence="6" id="KW-1185">Reference proteome</keyword>
<dbReference type="AlphaFoldDB" id="A0A3E2HLF4"/>
<dbReference type="InterPro" id="IPR001451">
    <property type="entry name" value="Hexapep"/>
</dbReference>
<dbReference type="SMART" id="SM01266">
    <property type="entry name" value="Mac"/>
    <property type="match status" value="1"/>
</dbReference>
<dbReference type="Gene3D" id="2.160.10.10">
    <property type="entry name" value="Hexapeptide repeat proteins"/>
    <property type="match status" value="1"/>
</dbReference>
<comment type="caution">
    <text evidence="5">The sequence shown here is derived from an EMBL/GenBank/DDBJ whole genome shotgun (WGS) entry which is preliminary data.</text>
</comment>
<gene>
    <name evidence="5" type="ORF">B7463_g2182</name>
</gene>
<evidence type="ECO:0000313" key="5">
    <source>
        <dbReference type="EMBL" id="RFU34229.1"/>
    </source>
</evidence>
<evidence type="ECO:0000259" key="4">
    <source>
        <dbReference type="SMART" id="SM01266"/>
    </source>
</evidence>
<dbReference type="InterPro" id="IPR011004">
    <property type="entry name" value="Trimer_LpxA-like_sf"/>
</dbReference>
<dbReference type="OrthoDB" id="25818at2759"/>
<evidence type="ECO:0000313" key="6">
    <source>
        <dbReference type="Proteomes" id="UP000258309"/>
    </source>
</evidence>
<dbReference type="GO" id="GO:0016407">
    <property type="term" value="F:acetyltransferase activity"/>
    <property type="evidence" value="ECO:0007669"/>
    <property type="project" value="InterPro"/>
</dbReference>
<dbReference type="EMBL" id="NCSJ02000024">
    <property type="protein sequence ID" value="RFU34229.1"/>
    <property type="molecule type" value="Genomic_DNA"/>
</dbReference>
<evidence type="ECO:0000256" key="3">
    <source>
        <dbReference type="SAM" id="MobiDB-lite"/>
    </source>
</evidence>